<evidence type="ECO:0000256" key="2">
    <source>
        <dbReference type="SAM" id="MobiDB-lite"/>
    </source>
</evidence>
<organism evidence="3 4">
    <name type="scientific">Granulicella cerasi</name>
    <dbReference type="NCBI Taxonomy" id="741063"/>
    <lineage>
        <taxon>Bacteria</taxon>
        <taxon>Pseudomonadati</taxon>
        <taxon>Acidobacteriota</taxon>
        <taxon>Terriglobia</taxon>
        <taxon>Terriglobales</taxon>
        <taxon>Acidobacteriaceae</taxon>
        <taxon>Granulicella</taxon>
    </lineage>
</organism>
<feature type="region of interest" description="Disordered" evidence="2">
    <location>
        <begin position="96"/>
        <end position="164"/>
    </location>
</feature>
<keyword evidence="1" id="KW-0175">Coiled coil</keyword>
<feature type="compositionally biased region" description="Low complexity" evidence="2">
    <location>
        <begin position="257"/>
        <end position="270"/>
    </location>
</feature>
<reference evidence="4" key="1">
    <citation type="journal article" date="2019" name="Int. J. Syst. Evol. Microbiol.">
        <title>The Global Catalogue of Microorganisms (GCM) 10K type strain sequencing project: providing services to taxonomists for standard genome sequencing and annotation.</title>
        <authorList>
            <consortium name="The Broad Institute Genomics Platform"/>
            <consortium name="The Broad Institute Genome Sequencing Center for Infectious Disease"/>
            <person name="Wu L."/>
            <person name="Ma J."/>
        </authorList>
    </citation>
    <scope>NUCLEOTIDE SEQUENCE [LARGE SCALE GENOMIC DNA]</scope>
    <source>
        <strain evidence="4">CGMCC 1.16026</strain>
    </source>
</reference>
<feature type="compositionally biased region" description="Polar residues" evidence="2">
    <location>
        <begin position="227"/>
        <end position="238"/>
    </location>
</feature>
<sequence length="296" mass="31831">MTPQEQQLIDGLVDRIRSTQAVDKDDEADRYLHSKLDSVPDVLYLLAQTVLVQQYGLDNAQGQITGLQQQIDEMQGQLEDAQAQLAQAQQKKPGSFLGKIFGTDEQQPQGGYPPQGYQGQPYPPQGGQYAPVNTGYPPPPPPYGQPSYGQPMGQPGYVQQPPASGGFMRGALQTAAGVAAGAMVFEGMESMFRGFGGSEHERPTEVVNNNYYGDESREHEHRESGDDSSFYNPSQDASRQGVDGGSEHRGFADTDNDNSGFDDNSSNDFSDGGDYDDSGSDDGGGFDDGGSNDDSF</sequence>
<feature type="compositionally biased region" description="Acidic residues" evidence="2">
    <location>
        <begin position="271"/>
        <end position="280"/>
    </location>
</feature>
<feature type="compositionally biased region" description="Low complexity" evidence="2">
    <location>
        <begin position="106"/>
        <end position="129"/>
    </location>
</feature>
<comment type="caution">
    <text evidence="3">The sequence shown here is derived from an EMBL/GenBank/DDBJ whole genome shotgun (WGS) entry which is preliminary data.</text>
</comment>
<name>A0ABW1Z8W9_9BACT</name>
<dbReference type="RefSeq" id="WP_263371284.1">
    <property type="nucleotide sequence ID" value="NZ_JAGSYD010000003.1"/>
</dbReference>
<feature type="coiled-coil region" evidence="1">
    <location>
        <begin position="57"/>
        <end position="91"/>
    </location>
</feature>
<dbReference type="Proteomes" id="UP001596391">
    <property type="component" value="Unassembled WGS sequence"/>
</dbReference>
<dbReference type="Pfam" id="PF09849">
    <property type="entry name" value="DUF2076"/>
    <property type="match status" value="1"/>
</dbReference>
<keyword evidence="4" id="KW-1185">Reference proteome</keyword>
<evidence type="ECO:0000256" key="1">
    <source>
        <dbReference type="SAM" id="Coils"/>
    </source>
</evidence>
<dbReference type="EMBL" id="JBHSWI010000001">
    <property type="protein sequence ID" value="MFC6644870.1"/>
    <property type="molecule type" value="Genomic_DNA"/>
</dbReference>
<evidence type="ECO:0000313" key="3">
    <source>
        <dbReference type="EMBL" id="MFC6644870.1"/>
    </source>
</evidence>
<feature type="compositionally biased region" description="Basic and acidic residues" evidence="2">
    <location>
        <begin position="214"/>
        <end position="225"/>
    </location>
</feature>
<protein>
    <submittedName>
        <fullName evidence="3">DUF2076 domain-containing protein</fullName>
    </submittedName>
</protein>
<proteinExistence type="predicted"/>
<gene>
    <name evidence="3" type="ORF">ACFQBQ_04550</name>
</gene>
<accession>A0ABW1Z8W9</accession>
<feature type="region of interest" description="Disordered" evidence="2">
    <location>
        <begin position="193"/>
        <end position="296"/>
    </location>
</feature>
<evidence type="ECO:0000313" key="4">
    <source>
        <dbReference type="Proteomes" id="UP001596391"/>
    </source>
</evidence>
<dbReference type="InterPro" id="IPR018648">
    <property type="entry name" value="DUF2076"/>
</dbReference>
<feature type="compositionally biased region" description="Low complexity" evidence="2">
    <location>
        <begin position="145"/>
        <end position="157"/>
    </location>
</feature>